<dbReference type="AlphaFoldDB" id="A0AAD9NPM1"/>
<dbReference type="Proteomes" id="UP001209878">
    <property type="component" value="Unassembled WGS sequence"/>
</dbReference>
<keyword evidence="6" id="KW-0862">Zinc</keyword>
<dbReference type="InterPro" id="IPR024550">
    <property type="entry name" value="TFIIEa/SarR/Rpc3_HTH_dom"/>
</dbReference>
<dbReference type="InterPro" id="IPR002853">
    <property type="entry name" value="TFIIE_asu"/>
</dbReference>
<gene>
    <name evidence="17" type="ORF">NP493_582g01026</name>
</gene>
<evidence type="ECO:0000256" key="15">
    <source>
        <dbReference type="SAM" id="MobiDB-lite"/>
    </source>
</evidence>
<keyword evidence="10" id="KW-0539">Nucleus</keyword>
<feature type="region of interest" description="Disordered" evidence="15">
    <location>
        <begin position="332"/>
        <end position="359"/>
    </location>
</feature>
<evidence type="ECO:0000256" key="4">
    <source>
        <dbReference type="ARBA" id="ARBA00022723"/>
    </source>
</evidence>
<evidence type="ECO:0000256" key="3">
    <source>
        <dbReference type="ARBA" id="ARBA00022553"/>
    </source>
</evidence>
<proteinExistence type="inferred from homology"/>
<evidence type="ECO:0000256" key="6">
    <source>
        <dbReference type="ARBA" id="ARBA00022833"/>
    </source>
</evidence>
<evidence type="ECO:0000256" key="12">
    <source>
        <dbReference type="ARBA" id="ARBA00065242"/>
    </source>
</evidence>
<keyword evidence="9" id="KW-0804">Transcription</keyword>
<evidence type="ECO:0000256" key="9">
    <source>
        <dbReference type="ARBA" id="ARBA00023163"/>
    </source>
</evidence>
<keyword evidence="8" id="KW-0805">Transcription regulation</keyword>
<evidence type="ECO:0000256" key="10">
    <source>
        <dbReference type="ARBA" id="ARBA00023242"/>
    </source>
</evidence>
<dbReference type="InterPro" id="IPR039997">
    <property type="entry name" value="TFE"/>
</dbReference>
<dbReference type="Pfam" id="PF11521">
    <property type="entry name" value="TFIIE-A_C"/>
    <property type="match status" value="1"/>
</dbReference>
<evidence type="ECO:0000256" key="13">
    <source>
        <dbReference type="ARBA" id="ARBA00073913"/>
    </source>
</evidence>
<evidence type="ECO:0000256" key="11">
    <source>
        <dbReference type="ARBA" id="ARBA00025581"/>
    </source>
</evidence>
<protein>
    <recommendedName>
        <fullName evidence="13">General transcription factor IIE subunit 1</fullName>
    </recommendedName>
    <alternativeName>
        <fullName evidence="14">Transcription initiation factor IIE subunit alpha</fullName>
    </alternativeName>
</protein>
<evidence type="ECO:0000313" key="18">
    <source>
        <dbReference type="Proteomes" id="UP001209878"/>
    </source>
</evidence>
<keyword evidence="4" id="KW-0479">Metal-binding</keyword>
<keyword evidence="5" id="KW-0863">Zinc-finger</keyword>
<organism evidence="17 18">
    <name type="scientific">Ridgeia piscesae</name>
    <name type="common">Tubeworm</name>
    <dbReference type="NCBI Taxonomy" id="27915"/>
    <lineage>
        <taxon>Eukaryota</taxon>
        <taxon>Metazoa</taxon>
        <taxon>Spiralia</taxon>
        <taxon>Lophotrochozoa</taxon>
        <taxon>Annelida</taxon>
        <taxon>Polychaeta</taxon>
        <taxon>Sedentaria</taxon>
        <taxon>Canalipalpata</taxon>
        <taxon>Sabellida</taxon>
        <taxon>Siboglinidae</taxon>
        <taxon>Ridgeia</taxon>
    </lineage>
</organism>
<dbReference type="GO" id="GO:0005673">
    <property type="term" value="C:transcription factor TFIIE complex"/>
    <property type="evidence" value="ECO:0007669"/>
    <property type="project" value="TreeGrafter"/>
</dbReference>
<dbReference type="InterPro" id="IPR013083">
    <property type="entry name" value="Znf_RING/FYVE/PHD"/>
</dbReference>
<dbReference type="SMART" id="SM00531">
    <property type="entry name" value="TFIIE"/>
    <property type="match status" value="1"/>
</dbReference>
<evidence type="ECO:0000256" key="7">
    <source>
        <dbReference type="ARBA" id="ARBA00022990"/>
    </source>
</evidence>
<feature type="domain" description="HTH TFE/IIEalpha-type" evidence="16">
    <location>
        <begin position="16"/>
        <end position="106"/>
    </location>
</feature>
<dbReference type="PANTHER" id="PTHR13097">
    <property type="entry name" value="TRANSCRIPTION INITIATION FACTOR IIE, ALPHA SUBUNIT"/>
    <property type="match status" value="1"/>
</dbReference>
<dbReference type="SUPFAM" id="SSF57783">
    <property type="entry name" value="Zinc beta-ribbon"/>
    <property type="match status" value="1"/>
</dbReference>
<feature type="region of interest" description="Disordered" evidence="15">
    <location>
        <begin position="210"/>
        <end position="237"/>
    </location>
</feature>
<sequence>MNVTEPDVLTEVPETLKRIVRYITRGFYGIEECLIADLLIHHPCIKEDDLLDLTKFERKQLRQAISMLKNDKFIKARMRAETDSEGKITRHNYYFINYSILVNVVKFKLDHMRKKIEMEERDSTSRASFLCPGCQKTFTDLEADQLFDFASGVFRCTYCQDEVKEETISEPKSDARTLMVKFNEQLQPIFSLLREVEDIKLSAEILNPEPVDMGSKTRSHGSKHPSERGTWSGEASRSHVYGYTENEVTINIDGDNEAVESKQAAPKERPVWLTESTLIEAANASAAVLQQQTDTFAVPKTAAQSTPQPASKSFENDDIMKTLLAHEKTVTASHAPMGVSAGPQSDEESSTSESDDEAMPTIKPAITVIGGSVEEMESEEETVPMVTVAGEQVPYDEVTEEMVERLTATEKEEYIRVGQQIYEDMYS</sequence>
<dbReference type="Gene3D" id="3.30.40.10">
    <property type="entry name" value="Zinc/RING finger domain, C3HC4 (zinc finger)"/>
    <property type="match status" value="1"/>
</dbReference>
<evidence type="ECO:0000313" key="17">
    <source>
        <dbReference type="EMBL" id="KAK2177730.1"/>
    </source>
</evidence>
<comment type="subunit">
    <text evidence="12">Tetramer of two alpha and two beta chains. Interacts with TAF6/TAFII80. Interacts with ATF7IP. Interacts with SND1. Part of TBP-based Pol II pre-initiation complex (PIC), in which Pol II core assembles with general transcription factors and other specific initiation factors including GTF2E1, GTF2E2, GTF2F1, GTF2F2, TCEA1, ERCC2, ERCC3, GTF2H2, GTF2H3, GTF2H4, GTF2H5, GTF2A1, GTF2A2, GTF2B and TBP; this large multi-subunit PIC complex mediates DNA unwinding and targets Pol II core to the transcription start site where the first phosphodiester bond forms.</text>
</comment>
<evidence type="ECO:0000256" key="2">
    <source>
        <dbReference type="ARBA" id="ARBA00008947"/>
    </source>
</evidence>
<evidence type="ECO:0000256" key="5">
    <source>
        <dbReference type="ARBA" id="ARBA00022771"/>
    </source>
</evidence>
<accession>A0AAD9NPM1</accession>
<dbReference type="GO" id="GO:0008270">
    <property type="term" value="F:zinc ion binding"/>
    <property type="evidence" value="ECO:0007669"/>
    <property type="project" value="UniProtKB-KW"/>
</dbReference>
<comment type="caution">
    <text evidence="17">The sequence shown here is derived from an EMBL/GenBank/DDBJ whole genome shotgun (WGS) entry which is preliminary data.</text>
</comment>
<reference evidence="17" key="1">
    <citation type="journal article" date="2023" name="Mol. Biol. Evol.">
        <title>Third-Generation Sequencing Reveals the Adaptive Role of the Epigenome in Three Deep-Sea Polychaetes.</title>
        <authorList>
            <person name="Perez M."/>
            <person name="Aroh O."/>
            <person name="Sun Y."/>
            <person name="Lan Y."/>
            <person name="Juniper S.K."/>
            <person name="Young C.R."/>
            <person name="Angers B."/>
            <person name="Qian P.Y."/>
        </authorList>
    </citation>
    <scope>NUCLEOTIDE SEQUENCE</scope>
    <source>
        <strain evidence="17">R07B-5</strain>
    </source>
</reference>
<comment type="subcellular location">
    <subcellularLocation>
        <location evidence="1">Nucleus</location>
    </subcellularLocation>
</comment>
<keyword evidence="18" id="KW-1185">Reference proteome</keyword>
<dbReference type="InterPro" id="IPR021600">
    <property type="entry name" value="TFIIE_asu_C"/>
</dbReference>
<keyword evidence="7" id="KW-0007">Acetylation</keyword>
<dbReference type="FunFam" id="3.30.40.10:FF:000087">
    <property type="entry name" value="General transcription factor IIE subunit 1"/>
    <property type="match status" value="1"/>
</dbReference>
<comment type="function">
    <text evidence="11">Recruits TFIIH to the initiation complex and stimulates the RNA polymerase II C-terminal domain kinase and DNA-dependent ATPase activities of TFIIH. Both TFIIH and TFIIE are required for promoter clearance by RNA polymerase.</text>
</comment>
<evidence type="ECO:0000256" key="8">
    <source>
        <dbReference type="ARBA" id="ARBA00023015"/>
    </source>
</evidence>
<evidence type="ECO:0000256" key="14">
    <source>
        <dbReference type="ARBA" id="ARBA00080958"/>
    </source>
</evidence>
<feature type="compositionally biased region" description="Acidic residues" evidence="15">
    <location>
        <begin position="345"/>
        <end position="358"/>
    </location>
</feature>
<dbReference type="GO" id="GO:0006367">
    <property type="term" value="P:transcription initiation at RNA polymerase II promoter"/>
    <property type="evidence" value="ECO:0007669"/>
    <property type="project" value="InterPro"/>
</dbReference>
<dbReference type="InterPro" id="IPR017919">
    <property type="entry name" value="TFIIE/TFIIEa_HTH"/>
</dbReference>
<dbReference type="EMBL" id="JAODUO010000582">
    <property type="protein sequence ID" value="KAK2177730.1"/>
    <property type="molecule type" value="Genomic_DNA"/>
</dbReference>
<evidence type="ECO:0000259" key="16">
    <source>
        <dbReference type="PROSITE" id="PS51344"/>
    </source>
</evidence>
<keyword evidence="3" id="KW-0597">Phosphoprotein</keyword>
<comment type="similarity">
    <text evidence="2">Belongs to the TFIIE alpha subunit family.</text>
</comment>
<dbReference type="PROSITE" id="PS51344">
    <property type="entry name" value="HTH_TFE_IIE"/>
    <property type="match status" value="1"/>
</dbReference>
<evidence type="ECO:0000256" key="1">
    <source>
        <dbReference type="ARBA" id="ARBA00004123"/>
    </source>
</evidence>
<name>A0AAD9NPM1_RIDPI</name>
<dbReference type="Pfam" id="PF02002">
    <property type="entry name" value="TFIIE_alpha"/>
    <property type="match status" value="1"/>
</dbReference>
<dbReference type="PANTHER" id="PTHR13097:SF7">
    <property type="entry name" value="GENERAL TRANSCRIPTION FACTOR IIE SUBUNIT 1"/>
    <property type="match status" value="1"/>
</dbReference>
<dbReference type="Gene3D" id="6.10.140.1250">
    <property type="match status" value="1"/>
</dbReference>